<reference evidence="4 5" key="1">
    <citation type="journal article" date="2018" name="Plant J.">
        <title>Genome sequences of Chlorella sorokiniana UTEX 1602 and Micractinium conductrix SAG 241.80: implications to maltose excretion by a green alga.</title>
        <authorList>
            <person name="Arriola M.B."/>
            <person name="Velmurugan N."/>
            <person name="Zhang Y."/>
            <person name="Plunkett M.H."/>
            <person name="Hondzo H."/>
            <person name="Barney B.M."/>
        </authorList>
    </citation>
    <scope>NUCLEOTIDE SEQUENCE [LARGE SCALE GENOMIC DNA]</scope>
    <source>
        <strain evidence="5">UTEX 1602</strain>
    </source>
</reference>
<dbReference type="STRING" id="3076.A0A2P6TPH0"/>
<dbReference type="InterPro" id="IPR002048">
    <property type="entry name" value="EF_hand_dom"/>
</dbReference>
<dbReference type="GO" id="GO:0005509">
    <property type="term" value="F:calcium ion binding"/>
    <property type="evidence" value="ECO:0007669"/>
    <property type="project" value="InterPro"/>
</dbReference>
<evidence type="ECO:0000313" key="4">
    <source>
        <dbReference type="EMBL" id="PRW55928.1"/>
    </source>
</evidence>
<feature type="compositionally biased region" description="Polar residues" evidence="2">
    <location>
        <begin position="19"/>
        <end position="31"/>
    </location>
</feature>
<dbReference type="InterPro" id="IPR050715">
    <property type="entry name" value="LRR-SigEffector_domain"/>
</dbReference>
<feature type="region of interest" description="Disordered" evidence="2">
    <location>
        <begin position="1"/>
        <end position="41"/>
    </location>
</feature>
<dbReference type="Proteomes" id="UP000239899">
    <property type="component" value="Unassembled WGS sequence"/>
</dbReference>
<feature type="domain" description="EF-hand" evidence="3">
    <location>
        <begin position="246"/>
        <end position="281"/>
    </location>
</feature>
<dbReference type="PANTHER" id="PTHR45752:SF187">
    <property type="entry name" value="LEUCINE-RICH REPEAT AND IQ DOMAIN-CONTAINING PROTEIN 4"/>
    <property type="match status" value="1"/>
</dbReference>
<keyword evidence="5" id="KW-1185">Reference proteome</keyword>
<feature type="compositionally biased region" description="Low complexity" evidence="2">
    <location>
        <begin position="32"/>
        <end position="41"/>
    </location>
</feature>
<comment type="subcellular location">
    <subcellularLocation>
        <location evidence="1">Cytoplasm</location>
        <location evidence="1">Cytoskeleton</location>
        <location evidence="1">Cilium axoneme</location>
    </subcellularLocation>
</comment>
<dbReference type="SUPFAM" id="SSF47473">
    <property type="entry name" value="EF-hand"/>
    <property type="match status" value="1"/>
</dbReference>
<comment type="caution">
    <text evidence="4">The sequence shown here is derived from an EMBL/GenBank/DDBJ whole genome shotgun (WGS) entry which is preliminary data.</text>
</comment>
<feature type="domain" description="EF-hand" evidence="3">
    <location>
        <begin position="148"/>
        <end position="183"/>
    </location>
</feature>
<evidence type="ECO:0000259" key="3">
    <source>
        <dbReference type="PROSITE" id="PS50222"/>
    </source>
</evidence>
<proteinExistence type="predicted"/>
<dbReference type="GO" id="GO:0005930">
    <property type="term" value="C:axoneme"/>
    <property type="evidence" value="ECO:0007669"/>
    <property type="project" value="UniProtKB-SubCell"/>
</dbReference>
<dbReference type="Gene3D" id="1.10.238.10">
    <property type="entry name" value="EF-hand"/>
    <property type="match status" value="1"/>
</dbReference>
<sequence length="904" mass="98429">MGNSLCAASGSAAVKPAMSKQTSNLSGRSAQSTSSGGKLGTSLNRISSHLNRISSKVLHTWRGRVETAASAANRHQLEDRLAEVIKAKAASGEPRPAVRFNRLLLRFPALHEGFGAARAVFRELAGSDAGELNQAQMRGACAQLGYHLDDAAFDRIFGAADMDHSSTLNQHEFVAVLAILHILKGPEDEEKVPEAVLGALQTAEDAFRCCMSTKDGYLDSDELTRLMHEGATDKVQHSASGKGGDPIKAIAARRFAELDREGTGRVSFLQFLFCLENWVEDAEEEDKKETVLAHLESIHDRLSLAATCKALHQASSGWYVSDTIPVDLVPASQVGMHGHHFGHHALPAGSLQFESLLAWLALFPTQVHFSIQDSAVLHSGSLAQLPSAATLSLSTYIGDWVLPTVVLSSISHLTALTELQFDEEVLHGSLDALWRLTRLQRLRLELEAMSRLLELVLLRPGPPQEAVLAHLPAIQDRLNLAAACKALYQASGSWFEQTHITVHLDDACDFPRFQHDDGTDAVHLQTGSPQFEALLAWLSRFRARINVQLEVWDHVELPSHLLTLPSAATESLLLCSMPDDLALPVSSFSHLTALTRLKAGKARPYGRLEGLWQLSRLQRLQLELLPAQLSGSWQGMDSLTQLQEVDLTGVPEPLPPLPQLTSLRLEPATGGLASWRFLSQLPLLQQLDVCGCSSRDLTAALPHLTDLFCLICQLEPGQAGDWQQLSHLASLAHLELTSYDSPQLPPAVSTLSCLATLLLFDVEALTGGLQHLAPLSCLERLLLSCRDDAGGGMQRALNALPALRQLVDLDLSYCGLERVPAPLAVQTALTRLDLSENPRLICGWEHLRPLVGSPQFEALLAWVDRFQARAHLEVKAEELNWLAALPSAATVQLDIVGRGSLVPR</sequence>
<dbReference type="EMBL" id="LHPG02000009">
    <property type="protein sequence ID" value="PRW55928.1"/>
    <property type="molecule type" value="Genomic_DNA"/>
</dbReference>
<protein>
    <submittedName>
        <fullName evidence="4">Calcium-binding CML21</fullName>
    </submittedName>
</protein>
<gene>
    <name evidence="4" type="ORF">C2E21_5088</name>
</gene>
<evidence type="ECO:0000313" key="5">
    <source>
        <dbReference type="Proteomes" id="UP000239899"/>
    </source>
</evidence>
<evidence type="ECO:0000256" key="1">
    <source>
        <dbReference type="ARBA" id="ARBA00004430"/>
    </source>
</evidence>
<name>A0A2P6TPH0_CHLSO</name>
<dbReference type="PROSITE" id="PS50222">
    <property type="entry name" value="EF_HAND_2"/>
    <property type="match status" value="2"/>
</dbReference>
<dbReference type="Gene3D" id="3.80.10.10">
    <property type="entry name" value="Ribonuclease Inhibitor"/>
    <property type="match status" value="1"/>
</dbReference>
<dbReference type="InterPro" id="IPR032675">
    <property type="entry name" value="LRR_dom_sf"/>
</dbReference>
<organism evidence="4 5">
    <name type="scientific">Chlorella sorokiniana</name>
    <name type="common">Freshwater green alga</name>
    <dbReference type="NCBI Taxonomy" id="3076"/>
    <lineage>
        <taxon>Eukaryota</taxon>
        <taxon>Viridiplantae</taxon>
        <taxon>Chlorophyta</taxon>
        <taxon>core chlorophytes</taxon>
        <taxon>Trebouxiophyceae</taxon>
        <taxon>Chlorellales</taxon>
        <taxon>Chlorellaceae</taxon>
        <taxon>Chlorella clade</taxon>
        <taxon>Chlorella</taxon>
    </lineage>
</organism>
<dbReference type="AlphaFoldDB" id="A0A2P6TPH0"/>
<accession>A0A2P6TPH0</accession>
<evidence type="ECO:0000256" key="2">
    <source>
        <dbReference type="SAM" id="MobiDB-lite"/>
    </source>
</evidence>
<dbReference type="OrthoDB" id="26525at2759"/>
<dbReference type="SUPFAM" id="SSF52058">
    <property type="entry name" value="L domain-like"/>
    <property type="match status" value="1"/>
</dbReference>
<dbReference type="PANTHER" id="PTHR45752">
    <property type="entry name" value="LEUCINE-RICH REPEAT-CONTAINING"/>
    <property type="match status" value="1"/>
</dbReference>
<dbReference type="InterPro" id="IPR011992">
    <property type="entry name" value="EF-hand-dom_pair"/>
</dbReference>